<protein>
    <submittedName>
        <fullName evidence="1">Uncharacterized protein</fullName>
    </submittedName>
</protein>
<keyword evidence="2" id="KW-1185">Reference proteome</keyword>
<dbReference type="EMBL" id="JBEAFC010000008">
    <property type="protein sequence ID" value="KAL1546614.1"/>
    <property type="molecule type" value="Genomic_DNA"/>
</dbReference>
<comment type="caution">
    <text evidence="1">The sequence shown here is derived from an EMBL/GenBank/DDBJ whole genome shotgun (WGS) entry which is preliminary data.</text>
</comment>
<reference evidence="1 2" key="1">
    <citation type="submission" date="2024-06" db="EMBL/GenBank/DDBJ databases">
        <title>A chromosome level genome sequence of Diviner's sage (Salvia divinorum).</title>
        <authorList>
            <person name="Ford S.A."/>
            <person name="Ro D.-K."/>
            <person name="Ness R.W."/>
            <person name="Phillips M.A."/>
        </authorList>
    </citation>
    <scope>NUCLEOTIDE SEQUENCE [LARGE SCALE GENOMIC DNA]</scope>
    <source>
        <strain evidence="1">SAF-2024a</strain>
        <tissue evidence="1">Leaf</tissue>
    </source>
</reference>
<dbReference type="Proteomes" id="UP001567538">
    <property type="component" value="Unassembled WGS sequence"/>
</dbReference>
<evidence type="ECO:0000313" key="1">
    <source>
        <dbReference type="EMBL" id="KAL1546614.1"/>
    </source>
</evidence>
<gene>
    <name evidence="1" type="ORF">AAHA92_23188</name>
</gene>
<evidence type="ECO:0000313" key="2">
    <source>
        <dbReference type="Proteomes" id="UP001567538"/>
    </source>
</evidence>
<sequence length="96" mass="11602">MPYLPIRKLEVVTVPHHMMKIVYMKRCNKERIVDLLGRAPPRPRRLMERTRWKRDSQVMVGNPRVVKRARRRWKLPRWLLAVVRWRSLADAGLVLP</sequence>
<accession>A0ABD1GRL2</accession>
<name>A0ABD1GRL2_SALDI</name>
<dbReference type="AlphaFoldDB" id="A0ABD1GRL2"/>
<organism evidence="1 2">
    <name type="scientific">Salvia divinorum</name>
    <name type="common">Maria pastora</name>
    <name type="synonym">Diviner's sage</name>
    <dbReference type="NCBI Taxonomy" id="28513"/>
    <lineage>
        <taxon>Eukaryota</taxon>
        <taxon>Viridiplantae</taxon>
        <taxon>Streptophyta</taxon>
        <taxon>Embryophyta</taxon>
        <taxon>Tracheophyta</taxon>
        <taxon>Spermatophyta</taxon>
        <taxon>Magnoliopsida</taxon>
        <taxon>eudicotyledons</taxon>
        <taxon>Gunneridae</taxon>
        <taxon>Pentapetalae</taxon>
        <taxon>asterids</taxon>
        <taxon>lamiids</taxon>
        <taxon>Lamiales</taxon>
        <taxon>Lamiaceae</taxon>
        <taxon>Nepetoideae</taxon>
        <taxon>Mentheae</taxon>
        <taxon>Salviinae</taxon>
        <taxon>Salvia</taxon>
        <taxon>Salvia subgen. Calosphace</taxon>
    </lineage>
</organism>
<proteinExistence type="predicted"/>